<accession>A0A0A9DHZ2</accession>
<dbReference type="EMBL" id="GBRH01211597">
    <property type="protein sequence ID" value="JAD86298.1"/>
    <property type="molecule type" value="Transcribed_RNA"/>
</dbReference>
<evidence type="ECO:0000313" key="1">
    <source>
        <dbReference type="EMBL" id="JAD86298.1"/>
    </source>
</evidence>
<name>A0A0A9DHZ2_ARUDO</name>
<protein>
    <submittedName>
        <fullName evidence="1">Uncharacterized protein</fullName>
    </submittedName>
</protein>
<reference evidence="1" key="1">
    <citation type="submission" date="2014-09" db="EMBL/GenBank/DDBJ databases">
        <authorList>
            <person name="Magalhaes I.L.F."/>
            <person name="Oliveira U."/>
            <person name="Santos F.R."/>
            <person name="Vidigal T.H.D.A."/>
            <person name="Brescovit A.D."/>
            <person name="Santos A.J."/>
        </authorList>
    </citation>
    <scope>NUCLEOTIDE SEQUENCE</scope>
    <source>
        <tissue evidence="1">Shoot tissue taken approximately 20 cm above the soil surface</tissue>
    </source>
</reference>
<reference evidence="1" key="2">
    <citation type="journal article" date="2015" name="Data Brief">
        <title>Shoot transcriptome of the giant reed, Arundo donax.</title>
        <authorList>
            <person name="Barrero R.A."/>
            <person name="Guerrero F.D."/>
            <person name="Moolhuijzen P."/>
            <person name="Goolsby J.A."/>
            <person name="Tidwell J."/>
            <person name="Bellgard S.E."/>
            <person name="Bellgard M.I."/>
        </authorList>
    </citation>
    <scope>NUCLEOTIDE SEQUENCE</scope>
    <source>
        <tissue evidence="1">Shoot tissue taken approximately 20 cm above the soil surface</tissue>
    </source>
</reference>
<dbReference type="AlphaFoldDB" id="A0A0A9DHZ2"/>
<sequence>MEIGENPAYSLSTLAKPTSRMYFTSSCFWTNGCAANSSIGIHWHASISESCLVMSNESGRNRHTKNRSDLSKKALWLCLQMIMRYPHKQMSYFKINTEPLKHIATRE</sequence>
<organism evidence="1">
    <name type="scientific">Arundo donax</name>
    <name type="common">Giant reed</name>
    <name type="synonym">Donax arundinaceus</name>
    <dbReference type="NCBI Taxonomy" id="35708"/>
    <lineage>
        <taxon>Eukaryota</taxon>
        <taxon>Viridiplantae</taxon>
        <taxon>Streptophyta</taxon>
        <taxon>Embryophyta</taxon>
        <taxon>Tracheophyta</taxon>
        <taxon>Spermatophyta</taxon>
        <taxon>Magnoliopsida</taxon>
        <taxon>Liliopsida</taxon>
        <taxon>Poales</taxon>
        <taxon>Poaceae</taxon>
        <taxon>PACMAD clade</taxon>
        <taxon>Arundinoideae</taxon>
        <taxon>Arundineae</taxon>
        <taxon>Arundo</taxon>
    </lineage>
</organism>
<proteinExistence type="predicted"/>